<evidence type="ECO:0000313" key="2">
    <source>
        <dbReference type="Proteomes" id="UP000242444"/>
    </source>
</evidence>
<name>A0A263CVK3_9PSEU</name>
<organism evidence="1 2">
    <name type="scientific">Amycolatopsis antarctica</name>
    <dbReference type="NCBI Taxonomy" id="1854586"/>
    <lineage>
        <taxon>Bacteria</taxon>
        <taxon>Bacillati</taxon>
        <taxon>Actinomycetota</taxon>
        <taxon>Actinomycetes</taxon>
        <taxon>Pseudonocardiales</taxon>
        <taxon>Pseudonocardiaceae</taxon>
        <taxon>Amycolatopsis</taxon>
    </lineage>
</organism>
<dbReference type="Proteomes" id="UP000242444">
    <property type="component" value="Unassembled WGS sequence"/>
</dbReference>
<dbReference type="NCBIfam" id="NF038206">
    <property type="entry name" value="RGCVC_fam"/>
    <property type="match status" value="1"/>
</dbReference>
<dbReference type="EMBL" id="NKYE01000023">
    <property type="protein sequence ID" value="OZM70154.1"/>
    <property type="molecule type" value="Genomic_DNA"/>
</dbReference>
<gene>
    <name evidence="1" type="ORF">CFN78_26650</name>
</gene>
<dbReference type="InParanoid" id="A0A263CVK3"/>
<dbReference type="AlphaFoldDB" id="A0A263CVK3"/>
<keyword evidence="2" id="KW-1185">Reference proteome</keyword>
<protein>
    <submittedName>
        <fullName evidence="1">Uncharacterized protein</fullName>
    </submittedName>
</protein>
<reference evidence="1 2" key="1">
    <citation type="submission" date="2017-07" db="EMBL/GenBank/DDBJ databases">
        <title>Amycolatopsis antarcticus sp. nov., isolated from the surface of an Antarcticus brown macroalga.</title>
        <authorList>
            <person name="Wang J."/>
            <person name="Leiva S."/>
            <person name="Huang J."/>
            <person name="Huang Y."/>
        </authorList>
    </citation>
    <scope>NUCLEOTIDE SEQUENCE [LARGE SCALE GENOMIC DNA]</scope>
    <source>
        <strain evidence="1 2">AU-G6</strain>
    </source>
</reference>
<comment type="caution">
    <text evidence="1">The sequence shown here is derived from an EMBL/GenBank/DDBJ whole genome shotgun (WGS) entry which is preliminary data.</text>
</comment>
<evidence type="ECO:0000313" key="1">
    <source>
        <dbReference type="EMBL" id="OZM70154.1"/>
    </source>
</evidence>
<proteinExistence type="predicted"/>
<sequence length="68" mass="7108">MPATDTTQPVTEPTSLDGCTACSHVRDDHDQIGLRFCSATLAGNLARGCVCPASARLRADIEEDGTTS</sequence>
<accession>A0A263CVK3</accession>